<evidence type="ECO:0000256" key="2">
    <source>
        <dbReference type="SAM" id="Phobius"/>
    </source>
</evidence>
<feature type="region of interest" description="Disordered" evidence="1">
    <location>
        <begin position="71"/>
        <end position="106"/>
    </location>
</feature>
<reference evidence="3" key="1">
    <citation type="submission" date="2019-10" db="EMBL/GenBank/DDBJ databases">
        <title>Conservation and host-specific expression of non-tandemly repeated heterogenous ribosome RNA gene in arbuscular mycorrhizal fungi.</title>
        <authorList>
            <person name="Maeda T."/>
            <person name="Kobayashi Y."/>
            <person name="Nakagawa T."/>
            <person name="Ezawa T."/>
            <person name="Yamaguchi K."/>
            <person name="Bino T."/>
            <person name="Nishimoto Y."/>
            <person name="Shigenobu S."/>
            <person name="Kawaguchi M."/>
        </authorList>
    </citation>
    <scope>NUCLEOTIDE SEQUENCE</scope>
    <source>
        <strain evidence="3">HR1</strain>
    </source>
</reference>
<feature type="transmembrane region" description="Helical" evidence="2">
    <location>
        <begin position="113"/>
        <end position="130"/>
    </location>
</feature>
<dbReference type="EMBL" id="BLAL01000229">
    <property type="protein sequence ID" value="GES93939.1"/>
    <property type="molecule type" value="Genomic_DNA"/>
</dbReference>
<protein>
    <submittedName>
        <fullName evidence="3">Uncharacterized protein</fullName>
    </submittedName>
</protein>
<keyword evidence="2" id="KW-0812">Transmembrane</keyword>
<evidence type="ECO:0000313" key="4">
    <source>
        <dbReference type="Proteomes" id="UP000615446"/>
    </source>
</evidence>
<keyword evidence="2" id="KW-0472">Membrane</keyword>
<name>A0A8H3LVS7_9GLOM</name>
<evidence type="ECO:0000313" key="3">
    <source>
        <dbReference type="EMBL" id="GES93939.1"/>
    </source>
</evidence>
<dbReference type="Proteomes" id="UP000615446">
    <property type="component" value="Unassembled WGS sequence"/>
</dbReference>
<gene>
    <name evidence="3" type="ORF">RCL2_002068100</name>
</gene>
<feature type="compositionally biased region" description="Basic residues" evidence="1">
    <location>
        <begin position="85"/>
        <end position="103"/>
    </location>
</feature>
<keyword evidence="2" id="KW-1133">Transmembrane helix</keyword>
<proteinExistence type="predicted"/>
<sequence length="154" mass="17621">MDKESTIMDKESPAQTPSDIMSKALIARISLQNQKFKLCEIFFLNKDKKKKVTKATLSTELKKKKEKELPQVELLLPRSPDTSKDKKKKRDLNPLKKLKRRPFSKSMKKDNKTVGILSYLLAGLLVNLVPSNGSKMLLLILTPFCNYFTCNDMT</sequence>
<dbReference type="AlphaFoldDB" id="A0A8H3LVS7"/>
<organism evidence="3 4">
    <name type="scientific">Rhizophagus clarus</name>
    <dbReference type="NCBI Taxonomy" id="94130"/>
    <lineage>
        <taxon>Eukaryota</taxon>
        <taxon>Fungi</taxon>
        <taxon>Fungi incertae sedis</taxon>
        <taxon>Mucoromycota</taxon>
        <taxon>Glomeromycotina</taxon>
        <taxon>Glomeromycetes</taxon>
        <taxon>Glomerales</taxon>
        <taxon>Glomeraceae</taxon>
        <taxon>Rhizophagus</taxon>
    </lineage>
</organism>
<comment type="caution">
    <text evidence="3">The sequence shown here is derived from an EMBL/GenBank/DDBJ whole genome shotgun (WGS) entry which is preliminary data.</text>
</comment>
<accession>A0A8H3LVS7</accession>
<evidence type="ECO:0000256" key="1">
    <source>
        <dbReference type="SAM" id="MobiDB-lite"/>
    </source>
</evidence>